<evidence type="ECO:0000313" key="13">
    <source>
        <dbReference type="Proteomes" id="UP000195221"/>
    </source>
</evidence>
<keyword evidence="2" id="KW-0813">Transport</keyword>
<dbReference type="GO" id="GO:0016887">
    <property type="term" value="F:ATP hydrolysis activity"/>
    <property type="evidence" value="ECO:0007669"/>
    <property type="project" value="InterPro"/>
</dbReference>
<feature type="domain" description="ABC transporter" evidence="11">
    <location>
        <begin position="39"/>
        <end position="275"/>
    </location>
</feature>
<keyword evidence="10" id="KW-0472">Membrane</keyword>
<keyword evidence="8 12" id="KW-0067">ATP-binding</keyword>
<sequence>MLFLATHKKIAGIVLTKETCDMSEPSVAALSPDMAAPLIRVAGVTKRFGGVQALRGVNLEVLPGEVHALLGENGAGKSTLIKILSGVHACDQGVIEIDGARVAFDSPAKSRDAGVAVVYQDLSLVESMSVGANLMLGREPRTRFGFVKKRELMAHVGEFLKAHGIPLDPRAMVGSLPFAYRQMTEICKALMGDVRVLILDEPTSALTGGEEEILFKAIHTVTDRGVGVIYVTHRLNEVFRISQRVTVFRDGANAGSYTTAQTNMKELVAAIVGPGHAAMHAREVAAGTPRVLASGLEAKPVLTMTNVSNDRLHDVSLMVRQGEIHGLAGLIGSGRTEILQTLFGLREVTQGTLAINGQQAGRLTPAAAIKLGVALVPEDRHVEGLVLDHSIERNLTLPWLSLFSRAGWLQSHAAARQAKSAMKLLAVKAPGPNTQVKFLSGGNQQKVVFAKWNNPRPTLLLLDEPTVGVDVGAREELYAVVHDAARAGTGVLVVSSDLDELLRLCDRISIVVDGAIVNTVDRKNVSNAEALHHLIQLPRFQEEPAT</sequence>
<reference evidence="12 13" key="1">
    <citation type="submission" date="2017-03" db="EMBL/GenBank/DDBJ databases">
        <title>Genome analysis of strain PAMC 26577.</title>
        <authorList>
            <person name="Oh H.-M."/>
            <person name="Yang J.-A."/>
        </authorList>
    </citation>
    <scope>NUCLEOTIDE SEQUENCE [LARGE SCALE GENOMIC DNA]</scope>
    <source>
        <strain evidence="12 13">PAMC 26577</strain>
    </source>
</reference>
<comment type="subcellular location">
    <subcellularLocation>
        <location evidence="1">Cell membrane</location>
        <topology evidence="1">Peripheral membrane protein</topology>
    </subcellularLocation>
</comment>
<comment type="caution">
    <text evidence="12">The sequence shown here is derived from an EMBL/GenBank/DDBJ whole genome shotgun (WGS) entry which is preliminary data.</text>
</comment>
<accession>A0A242MMR8</accession>
<organism evidence="12 13">
    <name type="scientific">Caballeronia sordidicola</name>
    <name type="common">Burkholderia sordidicola</name>
    <dbReference type="NCBI Taxonomy" id="196367"/>
    <lineage>
        <taxon>Bacteria</taxon>
        <taxon>Pseudomonadati</taxon>
        <taxon>Pseudomonadota</taxon>
        <taxon>Betaproteobacteria</taxon>
        <taxon>Burkholderiales</taxon>
        <taxon>Burkholderiaceae</taxon>
        <taxon>Caballeronia</taxon>
    </lineage>
</organism>
<evidence type="ECO:0000256" key="5">
    <source>
        <dbReference type="ARBA" id="ARBA00022597"/>
    </source>
</evidence>
<dbReference type="InterPro" id="IPR003439">
    <property type="entry name" value="ABC_transporter-like_ATP-bd"/>
</dbReference>
<dbReference type="Gene3D" id="3.40.50.300">
    <property type="entry name" value="P-loop containing nucleotide triphosphate hydrolases"/>
    <property type="match status" value="2"/>
</dbReference>
<dbReference type="Pfam" id="PF00005">
    <property type="entry name" value="ABC_tran"/>
    <property type="match status" value="2"/>
</dbReference>
<dbReference type="InterPro" id="IPR003593">
    <property type="entry name" value="AAA+_ATPase"/>
</dbReference>
<gene>
    <name evidence="12" type="ORF">PAMC26577_20150</name>
</gene>
<dbReference type="PANTHER" id="PTHR43790:SF9">
    <property type="entry name" value="GALACTOFURANOSE TRANSPORTER ATP-BINDING PROTEIN YTFR"/>
    <property type="match status" value="1"/>
</dbReference>
<proteinExistence type="predicted"/>
<evidence type="ECO:0000256" key="7">
    <source>
        <dbReference type="ARBA" id="ARBA00022741"/>
    </source>
</evidence>
<feature type="domain" description="ABC transporter" evidence="11">
    <location>
        <begin position="296"/>
        <end position="538"/>
    </location>
</feature>
<dbReference type="AlphaFoldDB" id="A0A242MMR8"/>
<dbReference type="CDD" id="cd03215">
    <property type="entry name" value="ABC_Carb_Monos_II"/>
    <property type="match status" value="1"/>
</dbReference>
<keyword evidence="9" id="KW-1278">Translocase</keyword>
<evidence type="ECO:0000256" key="1">
    <source>
        <dbReference type="ARBA" id="ARBA00004202"/>
    </source>
</evidence>
<dbReference type="Proteomes" id="UP000195221">
    <property type="component" value="Unassembled WGS sequence"/>
</dbReference>
<keyword evidence="3" id="KW-1003">Cell membrane</keyword>
<keyword evidence="5" id="KW-0762">Sugar transport</keyword>
<evidence type="ECO:0000259" key="11">
    <source>
        <dbReference type="PROSITE" id="PS50893"/>
    </source>
</evidence>
<keyword evidence="6" id="KW-0677">Repeat</keyword>
<dbReference type="FunFam" id="3.40.50.300:FF:000127">
    <property type="entry name" value="Ribose import ATP-binding protein RbsA"/>
    <property type="match status" value="1"/>
</dbReference>
<dbReference type="CDD" id="cd03216">
    <property type="entry name" value="ABC_Carb_Monos_I"/>
    <property type="match status" value="1"/>
</dbReference>
<dbReference type="InterPro" id="IPR027417">
    <property type="entry name" value="P-loop_NTPase"/>
</dbReference>
<evidence type="ECO:0000256" key="2">
    <source>
        <dbReference type="ARBA" id="ARBA00022448"/>
    </source>
</evidence>
<evidence type="ECO:0000256" key="9">
    <source>
        <dbReference type="ARBA" id="ARBA00022967"/>
    </source>
</evidence>
<evidence type="ECO:0000256" key="10">
    <source>
        <dbReference type="ARBA" id="ARBA00023136"/>
    </source>
</evidence>
<dbReference type="PANTHER" id="PTHR43790">
    <property type="entry name" value="CARBOHYDRATE TRANSPORT ATP-BINDING PROTEIN MG119-RELATED"/>
    <property type="match status" value="1"/>
</dbReference>
<evidence type="ECO:0000256" key="8">
    <source>
        <dbReference type="ARBA" id="ARBA00022840"/>
    </source>
</evidence>
<dbReference type="SMART" id="SM00382">
    <property type="entry name" value="AAA"/>
    <property type="match status" value="2"/>
</dbReference>
<evidence type="ECO:0000256" key="6">
    <source>
        <dbReference type="ARBA" id="ARBA00022737"/>
    </source>
</evidence>
<evidence type="ECO:0000256" key="3">
    <source>
        <dbReference type="ARBA" id="ARBA00022475"/>
    </source>
</evidence>
<evidence type="ECO:0000256" key="4">
    <source>
        <dbReference type="ARBA" id="ARBA00022519"/>
    </source>
</evidence>
<dbReference type="SUPFAM" id="SSF52540">
    <property type="entry name" value="P-loop containing nucleoside triphosphate hydrolases"/>
    <property type="match status" value="2"/>
</dbReference>
<keyword evidence="7" id="KW-0547">Nucleotide-binding</keyword>
<dbReference type="InterPro" id="IPR050107">
    <property type="entry name" value="ABC_carbohydrate_import_ATPase"/>
</dbReference>
<protein>
    <submittedName>
        <fullName evidence="12">Glycerol-3-phosphate ABC transporter, ATP-binding protein GlpS</fullName>
    </submittedName>
</protein>
<dbReference type="GO" id="GO:0005886">
    <property type="term" value="C:plasma membrane"/>
    <property type="evidence" value="ECO:0007669"/>
    <property type="project" value="UniProtKB-SubCell"/>
</dbReference>
<dbReference type="GO" id="GO:0005524">
    <property type="term" value="F:ATP binding"/>
    <property type="evidence" value="ECO:0007669"/>
    <property type="project" value="UniProtKB-KW"/>
</dbReference>
<name>A0A242MMR8_CABSO</name>
<dbReference type="EMBL" id="NBTZ01000087">
    <property type="protein sequence ID" value="OTP72616.1"/>
    <property type="molecule type" value="Genomic_DNA"/>
</dbReference>
<keyword evidence="4" id="KW-0997">Cell inner membrane</keyword>
<dbReference type="PROSITE" id="PS50893">
    <property type="entry name" value="ABC_TRANSPORTER_2"/>
    <property type="match status" value="2"/>
</dbReference>
<evidence type="ECO:0000313" key="12">
    <source>
        <dbReference type="EMBL" id="OTP72616.1"/>
    </source>
</evidence>